<evidence type="ECO:0000313" key="1">
    <source>
        <dbReference type="EMBL" id="AUG85203.1"/>
    </source>
</evidence>
<name>A0A2H5BGT9_9CAUD</name>
<dbReference type="Proteomes" id="UP000240962">
    <property type="component" value="Segment"/>
</dbReference>
<sequence>MVGLGAEPTWGHGLDSCCAHIMPEFGCGYASASGANSIKLQLTLCARQQVRIRPQIGFFEFFRRLWGLYGGLGAKQTGFKDFVGFGQKFGKTN</sequence>
<protein>
    <submittedName>
        <fullName evidence="1">Uncharacterized protein</fullName>
    </submittedName>
</protein>
<gene>
    <name evidence="1" type="ORF">THALASSA_1</name>
</gene>
<reference evidence="2" key="1">
    <citation type="submission" date="2017-12" db="EMBL/GenBank/DDBJ databases">
        <authorList>
            <person name="Page C.L."/>
            <person name="McFadden E.F."/>
            <person name="Syed A.X."/>
            <person name="Lafty E.M."/>
            <person name="Hyatt D.A."/>
            <person name="Farronato D.M."/>
            <person name="Dong S.Z."/>
            <person name="Apostolopoulos E.L."/>
            <person name="Broussard G.W."/>
        </authorList>
    </citation>
    <scope>NUCLEOTIDE SEQUENCE [LARGE SCALE GENOMIC DNA]</scope>
</reference>
<dbReference type="EMBL" id="MG649967">
    <property type="protein sequence ID" value="AUG85203.1"/>
    <property type="molecule type" value="Genomic_DNA"/>
</dbReference>
<evidence type="ECO:0000313" key="2">
    <source>
        <dbReference type="Proteomes" id="UP000240962"/>
    </source>
</evidence>
<accession>A0A2H5BGT9</accession>
<keyword evidence="2" id="KW-1185">Reference proteome</keyword>
<organism evidence="1 2">
    <name type="scientific">Vibrio phage Thalassa</name>
    <dbReference type="NCBI Taxonomy" id="2570301"/>
    <lineage>
        <taxon>Viruses</taxon>
        <taxon>Duplodnaviria</taxon>
        <taxon>Heunggongvirae</taxon>
        <taxon>Uroviricota</taxon>
        <taxon>Caudoviricetes</taxon>
        <taxon>Demerecviridae</taxon>
        <taxon>Ermolyevavirinae</taxon>
        <taxon>Thalassavirus</taxon>
        <taxon>Thalassavirus thalassa</taxon>
    </lineage>
</organism>
<proteinExistence type="predicted"/>